<dbReference type="AlphaFoldDB" id="A0A1S8WLD2"/>
<organism evidence="1 2">
    <name type="scientific">Opisthorchis viverrini</name>
    <name type="common">Southeast Asian liver fluke</name>
    <dbReference type="NCBI Taxonomy" id="6198"/>
    <lineage>
        <taxon>Eukaryota</taxon>
        <taxon>Metazoa</taxon>
        <taxon>Spiralia</taxon>
        <taxon>Lophotrochozoa</taxon>
        <taxon>Platyhelminthes</taxon>
        <taxon>Trematoda</taxon>
        <taxon>Digenea</taxon>
        <taxon>Opisthorchiida</taxon>
        <taxon>Opisthorchiata</taxon>
        <taxon>Opisthorchiidae</taxon>
        <taxon>Opisthorchis</taxon>
    </lineage>
</organism>
<accession>A0A1S8WLD2</accession>
<sequence length="164" mass="18997">MRRLRCNMVQHKKISRKVPMTPSLTIWKGFLTQMLQLKARICPVPKADLFQNLKFKGDHISGAASKPMPIYNCNRISTLGVKVPLPNCAISNLVYRFNSGTYFGRIRLDTERYMKTTVYRSEALNCCDTYRELSHIHPPTTDAKKRVLKISRGLFSHRENRTPR</sequence>
<name>A0A1S8WLD2_OPIVI</name>
<gene>
    <name evidence="1" type="ORF">X801_08961</name>
</gene>
<evidence type="ECO:0000313" key="2">
    <source>
        <dbReference type="Proteomes" id="UP000243686"/>
    </source>
</evidence>
<reference evidence="1 2" key="1">
    <citation type="submission" date="2015-03" db="EMBL/GenBank/DDBJ databases">
        <title>Draft genome of the nematode, Opisthorchis viverrini.</title>
        <authorList>
            <person name="Mitreva M."/>
        </authorList>
    </citation>
    <scope>NUCLEOTIDE SEQUENCE [LARGE SCALE GENOMIC DNA]</scope>
    <source>
        <strain evidence="1">Khon Kaen</strain>
    </source>
</reference>
<proteinExistence type="predicted"/>
<dbReference type="EMBL" id="KV906158">
    <property type="protein sequence ID" value="OON15236.1"/>
    <property type="molecule type" value="Genomic_DNA"/>
</dbReference>
<keyword evidence="2" id="KW-1185">Reference proteome</keyword>
<dbReference type="Proteomes" id="UP000243686">
    <property type="component" value="Unassembled WGS sequence"/>
</dbReference>
<protein>
    <submittedName>
        <fullName evidence="1">Uncharacterized protein</fullName>
    </submittedName>
</protein>
<evidence type="ECO:0000313" key="1">
    <source>
        <dbReference type="EMBL" id="OON15236.1"/>
    </source>
</evidence>